<feature type="domain" description="Methionyl/Leucyl tRNA synthetase" evidence="12">
    <location>
        <begin position="41"/>
        <end position="172"/>
    </location>
</feature>
<dbReference type="GO" id="GO:0005829">
    <property type="term" value="C:cytosol"/>
    <property type="evidence" value="ECO:0007669"/>
    <property type="project" value="TreeGrafter"/>
</dbReference>
<dbReference type="Gene3D" id="3.40.50.620">
    <property type="entry name" value="HUPs"/>
    <property type="match status" value="2"/>
</dbReference>
<dbReference type="NCBIfam" id="TIGR00396">
    <property type="entry name" value="leuS_bact"/>
    <property type="match status" value="1"/>
</dbReference>
<protein>
    <recommendedName>
        <fullName evidence="8">Leucine--tRNA ligase</fullName>
        <ecNumber evidence="8">6.1.1.4</ecNumber>
    </recommendedName>
    <alternativeName>
        <fullName evidence="8">Leucyl-tRNA synthetase</fullName>
        <shortName evidence="8">LeuRS</shortName>
    </alternativeName>
</protein>
<gene>
    <name evidence="8" type="primary">leuS</name>
    <name evidence="14" type="ORF">RF007C_12150</name>
</gene>
<dbReference type="Gene3D" id="1.10.730.10">
    <property type="entry name" value="Isoleucyl-tRNA Synthetase, Domain 1"/>
    <property type="match status" value="1"/>
</dbReference>
<dbReference type="SUPFAM" id="SSF52374">
    <property type="entry name" value="Nucleotidylyl transferase"/>
    <property type="match status" value="1"/>
</dbReference>
<dbReference type="Proteomes" id="UP000019365">
    <property type="component" value="Unassembled WGS sequence"/>
</dbReference>
<dbReference type="InterPro" id="IPR002300">
    <property type="entry name" value="aa-tRNA-synth_Ia"/>
</dbReference>
<dbReference type="GO" id="GO:0005524">
    <property type="term" value="F:ATP binding"/>
    <property type="evidence" value="ECO:0007669"/>
    <property type="project" value="UniProtKB-UniRule"/>
</dbReference>
<evidence type="ECO:0000259" key="10">
    <source>
        <dbReference type="Pfam" id="PF00133"/>
    </source>
</evidence>
<feature type="domain" description="Methionyl/Valyl/Leucyl/Isoleucyl-tRNA synthetase anticodon-binding" evidence="11">
    <location>
        <begin position="659"/>
        <end position="773"/>
    </location>
</feature>
<evidence type="ECO:0000256" key="2">
    <source>
        <dbReference type="ARBA" id="ARBA00022598"/>
    </source>
</evidence>
<evidence type="ECO:0000256" key="9">
    <source>
        <dbReference type="RuleBase" id="RU363039"/>
    </source>
</evidence>
<evidence type="ECO:0000259" key="12">
    <source>
        <dbReference type="Pfam" id="PF09334"/>
    </source>
</evidence>
<dbReference type="InterPro" id="IPR002302">
    <property type="entry name" value="Leu-tRNA-ligase"/>
</dbReference>
<dbReference type="FunFam" id="1.10.730.10:FF:000011">
    <property type="entry name" value="Leucine--tRNA ligase chloroplastic/mitochondrial"/>
    <property type="match status" value="1"/>
</dbReference>
<dbReference type="InterPro" id="IPR009080">
    <property type="entry name" value="tRNAsynth_Ia_anticodon-bd"/>
</dbReference>
<keyword evidence="3 8" id="KW-0547">Nucleotide-binding</keyword>
<reference evidence="14 15" key="1">
    <citation type="journal article" date="2014" name="PLoS ONE">
        <title>Rumen cellulosomics: divergent fiber-degrading strategies revealed by comparative genome-wide analysis of six ruminococcal strains.</title>
        <authorList>
            <person name="Dassa B."/>
            <person name="Borovok I."/>
            <person name="Ruimy-Israeli V."/>
            <person name="Lamed R."/>
            <person name="Flint H.J."/>
            <person name="Duncan S.H."/>
            <person name="Henrissat B."/>
            <person name="Coutinho P."/>
            <person name="Morrison M."/>
            <person name="Mosoni P."/>
            <person name="Yeoman C.J."/>
            <person name="White B.A."/>
            <person name="Bayer E.A."/>
        </authorList>
    </citation>
    <scope>NUCLEOTIDE SEQUENCE [LARGE SCALE GENOMIC DNA]</scope>
    <source>
        <strain evidence="14 15">007c</strain>
    </source>
</reference>
<keyword evidence="15" id="KW-1185">Reference proteome</keyword>
<dbReference type="PANTHER" id="PTHR43740">
    <property type="entry name" value="LEUCYL-TRNA SYNTHETASE"/>
    <property type="match status" value="1"/>
</dbReference>
<dbReference type="InterPro" id="IPR014729">
    <property type="entry name" value="Rossmann-like_a/b/a_fold"/>
</dbReference>
<dbReference type="GO" id="GO:0002161">
    <property type="term" value="F:aminoacyl-tRNA deacylase activity"/>
    <property type="evidence" value="ECO:0007669"/>
    <property type="project" value="InterPro"/>
</dbReference>
<dbReference type="EMBL" id="ATAX01000016">
    <property type="protein sequence ID" value="EWM54355.1"/>
    <property type="molecule type" value="Genomic_DNA"/>
</dbReference>
<comment type="caution">
    <text evidence="8">Lacks conserved residue(s) required for the propagation of feature annotation.</text>
</comment>
<evidence type="ECO:0000256" key="8">
    <source>
        <dbReference type="HAMAP-Rule" id="MF_00049"/>
    </source>
</evidence>
<dbReference type="InterPro" id="IPR025709">
    <property type="entry name" value="Leu_tRNA-synth_edit"/>
</dbReference>
<keyword evidence="6 8" id="KW-0030">Aminoacyl-tRNA synthetase</keyword>
<evidence type="ECO:0000313" key="15">
    <source>
        <dbReference type="Proteomes" id="UP000019365"/>
    </source>
</evidence>
<dbReference type="FunFam" id="3.40.50.620:FF:000056">
    <property type="entry name" value="Leucine--tRNA ligase"/>
    <property type="match status" value="1"/>
</dbReference>
<evidence type="ECO:0000256" key="4">
    <source>
        <dbReference type="ARBA" id="ARBA00022840"/>
    </source>
</evidence>
<proteinExistence type="inferred from homology"/>
<dbReference type="SUPFAM" id="SSF50677">
    <property type="entry name" value="ValRS/IleRS/LeuRS editing domain"/>
    <property type="match status" value="1"/>
</dbReference>
<accession>W7V015</accession>
<comment type="subcellular location">
    <subcellularLocation>
        <location evidence="8">Cytoplasm</location>
    </subcellularLocation>
</comment>
<sequence length="810" mass="92614">MSRYDFTSVEAKWQKYWEEHQTFKTDVWDFSKPKFYALDMFPYPSGVGLHAGHPEGYTATDIVSRMKRMQGYNVLHPMGYDSFGLPAEQYAVNTGNHPNGFTQENIKTFSKQLKELGFDYDWSKMVATSDPEFYKWTQWIFKQLYKDGYAKYIDMPVNWCEELGTVLSNDEVIDGKSERGGFPVVRKNMKQWVIDQPAFAEKLLEGLDEIDWPESTKAIQRNWIGKSTGVEVEFDIVGGGKFSIFTTCIETIYGITFMVLAPDGAVTESLLDRVKNREEVEAYIAETKKKNDMDRTELNKTKSGCELKGVTCINPVNGKEVRMFIGDFVLASYGTGAVMAVPSHDQRDFEYAIAHNIDMIQVIDGKDGHIDVSEAAMEKTEYLGKGYKLINSEEFTGLTVEEAKEAITQKLEKMGRAKRTVNYHFREWIFARQRYWGEPVPVVHCEDGTIHALDDEELPLILPELDDYKGKNGKAPLENAAEWKKYDKNGIKGTRETSTMPGSAGSSWYYFRYIDPHNDKEFANQELLKHWMPVDLYIGGPEHAVGHLIYSRIWNRYLYDKGLAPTKEPFKKLVHQGMILGENGIKMGKRFPEFVVNPSDIVRDYGADTLRLYEMFMGPLEVSKPWSKNGVEGAKRFIQRVWNFFTEAENLTDDNDGALTKVYHQTVKKVTGDFEKLAFNTAISQMMIFVNEVYKNGKCPKEYAEGLIKMLSCITPHMGEEIWSIMGHDDTIAYESWPAYDEELCKEDTIEIVVQVNGKVKAKLNIAVDADKDSVMEMAMSEEKVRESIDGKTIIKQIYVPNKLVNIVAK</sequence>
<evidence type="ECO:0000256" key="7">
    <source>
        <dbReference type="ARBA" id="ARBA00047469"/>
    </source>
</evidence>
<evidence type="ECO:0000256" key="1">
    <source>
        <dbReference type="ARBA" id="ARBA00005594"/>
    </source>
</evidence>
<evidence type="ECO:0000256" key="6">
    <source>
        <dbReference type="ARBA" id="ARBA00023146"/>
    </source>
</evidence>
<dbReference type="GO" id="GO:0006429">
    <property type="term" value="P:leucyl-tRNA aminoacylation"/>
    <property type="evidence" value="ECO:0007669"/>
    <property type="project" value="UniProtKB-UniRule"/>
</dbReference>
<comment type="catalytic activity">
    <reaction evidence="7 8">
        <text>tRNA(Leu) + L-leucine + ATP = L-leucyl-tRNA(Leu) + AMP + diphosphate</text>
        <dbReference type="Rhea" id="RHEA:11688"/>
        <dbReference type="Rhea" id="RHEA-COMP:9613"/>
        <dbReference type="Rhea" id="RHEA-COMP:9622"/>
        <dbReference type="ChEBI" id="CHEBI:30616"/>
        <dbReference type="ChEBI" id="CHEBI:33019"/>
        <dbReference type="ChEBI" id="CHEBI:57427"/>
        <dbReference type="ChEBI" id="CHEBI:78442"/>
        <dbReference type="ChEBI" id="CHEBI:78494"/>
        <dbReference type="ChEBI" id="CHEBI:456215"/>
        <dbReference type="EC" id="6.1.1.4"/>
    </reaction>
</comment>
<evidence type="ECO:0000313" key="14">
    <source>
        <dbReference type="EMBL" id="EWM54355.1"/>
    </source>
</evidence>
<feature type="domain" description="Aminoacyl-tRNA synthetase class Ia" evidence="10">
    <location>
        <begin position="424"/>
        <end position="613"/>
    </location>
</feature>
<comment type="similarity">
    <text evidence="1 8 9">Belongs to the class-I aminoacyl-tRNA synthetase family.</text>
</comment>
<dbReference type="PANTHER" id="PTHR43740:SF2">
    <property type="entry name" value="LEUCINE--TRNA LIGASE, MITOCHONDRIAL"/>
    <property type="match status" value="1"/>
</dbReference>
<comment type="caution">
    <text evidence="14">The sequence shown here is derived from an EMBL/GenBank/DDBJ whole genome shotgun (WGS) entry which is preliminary data.</text>
</comment>
<dbReference type="CDD" id="cd07958">
    <property type="entry name" value="Anticodon_Ia_Leu_BEm"/>
    <property type="match status" value="1"/>
</dbReference>
<keyword evidence="5 8" id="KW-0648">Protein biosynthesis</keyword>
<organism evidence="14 15">
    <name type="scientific">Ruminococcus flavefaciens 007c</name>
    <dbReference type="NCBI Taxonomy" id="1341157"/>
    <lineage>
        <taxon>Bacteria</taxon>
        <taxon>Bacillati</taxon>
        <taxon>Bacillota</taxon>
        <taxon>Clostridia</taxon>
        <taxon>Eubacteriales</taxon>
        <taxon>Oscillospiraceae</taxon>
        <taxon>Ruminococcus</taxon>
    </lineage>
</organism>
<dbReference type="AlphaFoldDB" id="W7V015"/>
<dbReference type="SUPFAM" id="SSF47323">
    <property type="entry name" value="Anticodon-binding domain of a subclass of class I aminoacyl-tRNA synthetases"/>
    <property type="match status" value="1"/>
</dbReference>
<keyword evidence="2 8" id="KW-0436">Ligase</keyword>
<dbReference type="Pfam" id="PF09334">
    <property type="entry name" value="tRNA-synt_1g"/>
    <property type="match status" value="1"/>
</dbReference>
<dbReference type="FunFam" id="3.40.50.620:FF:000077">
    <property type="entry name" value="Leucine--tRNA ligase"/>
    <property type="match status" value="1"/>
</dbReference>
<dbReference type="RefSeq" id="WP_037297783.1">
    <property type="nucleotide sequence ID" value="NZ_ATAX01000016.1"/>
</dbReference>
<feature type="domain" description="Leucyl-tRNA synthetase editing" evidence="13">
    <location>
        <begin position="221"/>
        <end position="412"/>
    </location>
</feature>
<dbReference type="eggNOG" id="COG0495">
    <property type="taxonomic scope" value="Bacteria"/>
</dbReference>
<keyword evidence="8" id="KW-0963">Cytoplasm</keyword>
<evidence type="ECO:0000259" key="13">
    <source>
        <dbReference type="Pfam" id="PF13603"/>
    </source>
</evidence>
<name>W7V015_RUMFL</name>
<dbReference type="InterPro" id="IPR009008">
    <property type="entry name" value="Val/Leu/Ile-tRNA-synth_edit"/>
</dbReference>
<dbReference type="Pfam" id="PF08264">
    <property type="entry name" value="Anticodon_1"/>
    <property type="match status" value="1"/>
</dbReference>
<dbReference type="PRINTS" id="PR00985">
    <property type="entry name" value="TRNASYNTHLEU"/>
</dbReference>
<evidence type="ECO:0000256" key="3">
    <source>
        <dbReference type="ARBA" id="ARBA00022741"/>
    </source>
</evidence>
<dbReference type="OrthoDB" id="9810365at2"/>
<dbReference type="PATRIC" id="fig|1341157.4.peg.1019"/>
<dbReference type="InterPro" id="IPR013155">
    <property type="entry name" value="M/V/L/I-tRNA-synth_anticd-bd"/>
</dbReference>
<evidence type="ECO:0000259" key="11">
    <source>
        <dbReference type="Pfam" id="PF08264"/>
    </source>
</evidence>
<dbReference type="Pfam" id="PF13603">
    <property type="entry name" value="tRNA-synt_1_2"/>
    <property type="match status" value="1"/>
</dbReference>
<dbReference type="Pfam" id="PF00133">
    <property type="entry name" value="tRNA-synt_1"/>
    <property type="match status" value="1"/>
</dbReference>
<dbReference type="HAMAP" id="MF_00049_B">
    <property type="entry name" value="Leu_tRNA_synth_B"/>
    <property type="match status" value="1"/>
</dbReference>
<evidence type="ECO:0000256" key="5">
    <source>
        <dbReference type="ARBA" id="ARBA00022917"/>
    </source>
</evidence>
<dbReference type="InterPro" id="IPR015413">
    <property type="entry name" value="Methionyl/Leucyl_tRNA_Synth"/>
</dbReference>
<dbReference type="GO" id="GO:0004823">
    <property type="term" value="F:leucine-tRNA ligase activity"/>
    <property type="evidence" value="ECO:0007669"/>
    <property type="project" value="UniProtKB-UniRule"/>
</dbReference>
<dbReference type="EC" id="6.1.1.4" evidence="8"/>
<keyword evidence="4 8" id="KW-0067">ATP-binding</keyword>